<reference evidence="2" key="1">
    <citation type="submission" date="2022-11" db="UniProtKB">
        <authorList>
            <consortium name="WormBaseParasite"/>
        </authorList>
    </citation>
    <scope>IDENTIFICATION</scope>
</reference>
<accession>A0A915IQ36</accession>
<proteinExistence type="predicted"/>
<name>A0A915IQ36_ROMCU</name>
<organism evidence="1 2">
    <name type="scientific">Romanomermis culicivorax</name>
    <name type="common">Nematode worm</name>
    <dbReference type="NCBI Taxonomy" id="13658"/>
    <lineage>
        <taxon>Eukaryota</taxon>
        <taxon>Metazoa</taxon>
        <taxon>Ecdysozoa</taxon>
        <taxon>Nematoda</taxon>
        <taxon>Enoplea</taxon>
        <taxon>Dorylaimia</taxon>
        <taxon>Mermithida</taxon>
        <taxon>Mermithoidea</taxon>
        <taxon>Mermithidae</taxon>
        <taxon>Romanomermis</taxon>
    </lineage>
</organism>
<evidence type="ECO:0000313" key="1">
    <source>
        <dbReference type="Proteomes" id="UP000887565"/>
    </source>
</evidence>
<dbReference type="WBParaSite" id="nRc.2.0.1.t15985-RA">
    <property type="protein sequence ID" value="nRc.2.0.1.t15985-RA"/>
    <property type="gene ID" value="nRc.2.0.1.g15985"/>
</dbReference>
<sequence>MLAIIAILILVVLAMVTGLIIMMRKKNARFLPDWMMQLGLQVGTRKLWYMIDHLNSLHLDDHLKMNRAYGLERLDGVSKMCLGALIGKQTSSTPETGAEQNMGYFIYTFGLMFAQLLESSEPQETAQIYHMSGKLTGGVKNLLQNIRILDPAQCYISA</sequence>
<protein>
    <submittedName>
        <fullName evidence="2">Uncharacterized protein</fullName>
    </submittedName>
</protein>
<dbReference type="AlphaFoldDB" id="A0A915IQ36"/>
<keyword evidence="1" id="KW-1185">Reference proteome</keyword>
<dbReference type="Proteomes" id="UP000887565">
    <property type="component" value="Unplaced"/>
</dbReference>
<evidence type="ECO:0000313" key="2">
    <source>
        <dbReference type="WBParaSite" id="nRc.2.0.1.t15985-RA"/>
    </source>
</evidence>